<accession>A0A2P8HZ03</accession>
<reference evidence="2 3" key="1">
    <citation type="submission" date="2018-03" db="EMBL/GenBank/DDBJ databases">
        <title>Genomic Encyclopedia of Type Strains, Phase III (KMG-III): the genomes of soil and plant-associated and newly described type strains.</title>
        <authorList>
            <person name="Whitman W."/>
        </authorList>
    </citation>
    <scope>NUCLEOTIDE SEQUENCE [LARGE SCALE GENOMIC DNA]</scope>
    <source>
        <strain evidence="2 3">CGMCC 4.7097</strain>
    </source>
</reference>
<feature type="transmembrane region" description="Helical" evidence="1">
    <location>
        <begin position="12"/>
        <end position="31"/>
    </location>
</feature>
<dbReference type="OrthoDB" id="3524886at2"/>
<evidence type="ECO:0000313" key="2">
    <source>
        <dbReference type="EMBL" id="PSL51468.1"/>
    </source>
</evidence>
<dbReference type="EMBL" id="PYAX01000021">
    <property type="protein sequence ID" value="PSL51468.1"/>
    <property type="molecule type" value="Genomic_DNA"/>
</dbReference>
<keyword evidence="1" id="KW-0812">Transmembrane</keyword>
<evidence type="ECO:0000313" key="3">
    <source>
        <dbReference type="Proteomes" id="UP000241118"/>
    </source>
</evidence>
<organism evidence="2 3">
    <name type="scientific">Saccharothrix carnea</name>
    <dbReference type="NCBI Taxonomy" id="1280637"/>
    <lineage>
        <taxon>Bacteria</taxon>
        <taxon>Bacillati</taxon>
        <taxon>Actinomycetota</taxon>
        <taxon>Actinomycetes</taxon>
        <taxon>Pseudonocardiales</taxon>
        <taxon>Pseudonocardiaceae</taxon>
        <taxon>Saccharothrix</taxon>
    </lineage>
</organism>
<gene>
    <name evidence="2" type="ORF">B0I31_121101</name>
</gene>
<keyword evidence="3" id="KW-1185">Reference proteome</keyword>
<protein>
    <recommendedName>
        <fullName evidence="4">DUF2975 family protein</fullName>
    </recommendedName>
</protein>
<comment type="caution">
    <text evidence="2">The sequence shown here is derived from an EMBL/GenBank/DDBJ whole genome shotgun (WGS) entry which is preliminary data.</text>
</comment>
<proteinExistence type="predicted"/>
<dbReference type="Proteomes" id="UP000241118">
    <property type="component" value="Unassembled WGS sequence"/>
</dbReference>
<dbReference type="RefSeq" id="WP_146174096.1">
    <property type="nucleotide sequence ID" value="NZ_PYAX01000021.1"/>
</dbReference>
<keyword evidence="1" id="KW-1133">Transmembrane helix</keyword>
<keyword evidence="1" id="KW-0472">Membrane</keyword>
<evidence type="ECO:0000256" key="1">
    <source>
        <dbReference type="SAM" id="Phobius"/>
    </source>
</evidence>
<sequence length="200" mass="21718">MSRGNPLEPLTGVASAVLTLSVIVYGAATAIRLTVGLFQPVCFTAKYWPHDAEGRDLAAGVRLDDVERVTLCVDEPEPWHHVLGFLSEGPVPLAQTAALLLLVLLLRDAARRGIYTTETATTVRHLGHYLLWVLPTVAMVESIARTTLVHAAVTFDAGFLAFFGEWEAPWWAVITGIALLSLAKIMRTSAEMRADLEGTV</sequence>
<feature type="transmembrane region" description="Helical" evidence="1">
    <location>
        <begin position="89"/>
        <end position="106"/>
    </location>
</feature>
<evidence type="ECO:0008006" key="4">
    <source>
        <dbReference type="Google" id="ProtNLM"/>
    </source>
</evidence>
<name>A0A2P8HZ03_SACCR</name>
<dbReference type="AlphaFoldDB" id="A0A2P8HZ03"/>
<feature type="transmembrane region" description="Helical" evidence="1">
    <location>
        <begin position="168"/>
        <end position="186"/>
    </location>
</feature>
<feature type="transmembrane region" description="Helical" evidence="1">
    <location>
        <begin position="126"/>
        <end position="148"/>
    </location>
</feature>